<protein>
    <submittedName>
        <fullName evidence="1">Uncharacterized protein</fullName>
    </submittedName>
</protein>
<proteinExistence type="predicted"/>
<evidence type="ECO:0000313" key="1">
    <source>
        <dbReference type="EMBL" id="GAH94248.1"/>
    </source>
</evidence>
<sequence length="131" mass="15569">MTEKPKKKKIKVSIDIDLIERLTRNGTSIQDKIRYGLKELEEGKRELNWKQSIRVSIKQIEQILELCSRQGLKMEIPFPSIRPLMLVDYQHGKQPKILRFPNLNDVYEYLENAWREAIMAKEQLQNTRSDD</sequence>
<accession>X1LJC0</accession>
<dbReference type="AlphaFoldDB" id="X1LJC0"/>
<dbReference type="EMBL" id="BARV01000154">
    <property type="protein sequence ID" value="GAH94248.1"/>
    <property type="molecule type" value="Genomic_DNA"/>
</dbReference>
<comment type="caution">
    <text evidence="1">The sequence shown here is derived from an EMBL/GenBank/DDBJ whole genome shotgun (WGS) entry which is preliminary data.</text>
</comment>
<gene>
    <name evidence="1" type="ORF">S06H3_00752</name>
</gene>
<organism evidence="1">
    <name type="scientific">marine sediment metagenome</name>
    <dbReference type="NCBI Taxonomy" id="412755"/>
    <lineage>
        <taxon>unclassified sequences</taxon>
        <taxon>metagenomes</taxon>
        <taxon>ecological metagenomes</taxon>
    </lineage>
</organism>
<name>X1LJC0_9ZZZZ</name>
<reference evidence="1" key="1">
    <citation type="journal article" date="2014" name="Front. Microbiol.">
        <title>High frequency of phylogenetically diverse reductive dehalogenase-homologous genes in deep subseafloor sedimentary metagenomes.</title>
        <authorList>
            <person name="Kawai M."/>
            <person name="Futagami T."/>
            <person name="Toyoda A."/>
            <person name="Takaki Y."/>
            <person name="Nishi S."/>
            <person name="Hori S."/>
            <person name="Arai W."/>
            <person name="Tsubouchi T."/>
            <person name="Morono Y."/>
            <person name="Uchiyama I."/>
            <person name="Ito T."/>
            <person name="Fujiyama A."/>
            <person name="Inagaki F."/>
            <person name="Takami H."/>
        </authorList>
    </citation>
    <scope>NUCLEOTIDE SEQUENCE</scope>
    <source>
        <strain evidence="1">Expedition CK06-06</strain>
    </source>
</reference>